<sequence length="166" mass="18314">MRALLFILLISAICLSCKKGAVIENQTGEKLEIYLLKSYRLVTGKCQIDEGTAVLQDTAMVKNQDILEYFQAAYQFTLSDNSIKQLKALNDGTPFAVAVDKKVVYFGILKPSYSSSTCANSITMDYVGGYNKVTMNLGYAGTDINIDDQRNNSLLITTLSNQGKLR</sequence>
<proteinExistence type="predicted"/>
<dbReference type="RefSeq" id="WP_171607082.1">
    <property type="nucleotide sequence ID" value="NZ_WHPF01000004.1"/>
</dbReference>
<comment type="caution">
    <text evidence="1">The sequence shown here is derived from an EMBL/GenBank/DDBJ whole genome shotgun (WGS) entry which is preliminary data.</text>
</comment>
<evidence type="ECO:0000313" key="2">
    <source>
        <dbReference type="Proteomes" id="UP000598971"/>
    </source>
</evidence>
<keyword evidence="2" id="KW-1185">Reference proteome</keyword>
<protein>
    <submittedName>
        <fullName evidence="1">Uncharacterized protein</fullName>
    </submittedName>
</protein>
<dbReference type="AlphaFoldDB" id="A0A8J8FF07"/>
<dbReference type="Proteomes" id="UP000598971">
    <property type="component" value="Unassembled WGS sequence"/>
</dbReference>
<reference evidence="1" key="1">
    <citation type="submission" date="2019-10" db="EMBL/GenBank/DDBJ databases">
        <title>Draft genome sequence of Panacibacter sp. KCS-6.</title>
        <authorList>
            <person name="Yim K.J."/>
        </authorList>
    </citation>
    <scope>NUCLEOTIDE SEQUENCE</scope>
    <source>
        <strain evidence="1">KCS-6</strain>
    </source>
</reference>
<name>A0A8J8FF07_9BACT</name>
<evidence type="ECO:0000313" key="1">
    <source>
        <dbReference type="EMBL" id="NNV55154.1"/>
    </source>
</evidence>
<organism evidence="1 2">
    <name type="scientific">Limnovirga soli</name>
    <dbReference type="NCBI Taxonomy" id="2656915"/>
    <lineage>
        <taxon>Bacteria</taxon>
        <taxon>Pseudomonadati</taxon>
        <taxon>Bacteroidota</taxon>
        <taxon>Chitinophagia</taxon>
        <taxon>Chitinophagales</taxon>
        <taxon>Chitinophagaceae</taxon>
        <taxon>Limnovirga</taxon>
    </lineage>
</organism>
<dbReference type="EMBL" id="WHPF01000004">
    <property type="protein sequence ID" value="NNV55154.1"/>
    <property type="molecule type" value="Genomic_DNA"/>
</dbReference>
<gene>
    <name evidence="1" type="ORF">GD597_06770</name>
</gene>
<accession>A0A8J8FF07</accession>